<feature type="region of interest" description="Disordered" evidence="1">
    <location>
        <begin position="58"/>
        <end position="111"/>
    </location>
</feature>
<protein>
    <submittedName>
        <fullName evidence="4">Dynein_C domain-containing protein</fullName>
    </submittedName>
</protein>
<proteinExistence type="predicted"/>
<sequence>YVLPKNVTVALWMSDFVERVSQLVRLSKSDNLRSEEIWLGGMFAPEAYIIATRKTSITPGGADFWKQNQEETDEKKESKEENKDEKDINENNNNEKMSNYNQNDEVSDINY</sequence>
<dbReference type="AlphaFoldDB" id="A0A0N5C4V9"/>
<reference evidence="4" key="1">
    <citation type="submission" date="2017-02" db="UniProtKB">
        <authorList>
            <consortium name="WormBaseParasite"/>
        </authorList>
    </citation>
    <scope>IDENTIFICATION</scope>
</reference>
<dbReference type="Proteomes" id="UP000046392">
    <property type="component" value="Unplaced"/>
</dbReference>
<keyword evidence="3" id="KW-1185">Reference proteome</keyword>
<feature type="domain" description="Dynein heavy chain C-terminal" evidence="2">
    <location>
        <begin position="5"/>
        <end position="55"/>
    </location>
</feature>
<dbReference type="WBParaSite" id="SPAL_0001298800.1">
    <property type="protein sequence ID" value="SPAL_0001298800.1"/>
    <property type="gene ID" value="SPAL_0001298800"/>
</dbReference>
<feature type="compositionally biased region" description="Basic and acidic residues" evidence="1">
    <location>
        <begin position="73"/>
        <end position="89"/>
    </location>
</feature>
<name>A0A0N5C4V9_STREA</name>
<organism evidence="3 4">
    <name type="scientific">Strongyloides papillosus</name>
    <name type="common">Intestinal threadworm</name>
    <dbReference type="NCBI Taxonomy" id="174720"/>
    <lineage>
        <taxon>Eukaryota</taxon>
        <taxon>Metazoa</taxon>
        <taxon>Ecdysozoa</taxon>
        <taxon>Nematoda</taxon>
        <taxon>Chromadorea</taxon>
        <taxon>Rhabditida</taxon>
        <taxon>Tylenchina</taxon>
        <taxon>Panagrolaimomorpha</taxon>
        <taxon>Strongyloidoidea</taxon>
        <taxon>Strongyloididae</taxon>
        <taxon>Strongyloides</taxon>
    </lineage>
</organism>
<evidence type="ECO:0000313" key="4">
    <source>
        <dbReference type="WBParaSite" id="SPAL_0001298800.1"/>
    </source>
</evidence>
<feature type="compositionally biased region" description="Polar residues" evidence="1">
    <location>
        <begin position="97"/>
        <end position="111"/>
    </location>
</feature>
<dbReference type="Gene3D" id="1.20.1270.280">
    <property type="match status" value="1"/>
</dbReference>
<dbReference type="STRING" id="174720.A0A0N5C4V9"/>
<evidence type="ECO:0000259" key="2">
    <source>
        <dbReference type="Pfam" id="PF18199"/>
    </source>
</evidence>
<evidence type="ECO:0000256" key="1">
    <source>
        <dbReference type="SAM" id="MobiDB-lite"/>
    </source>
</evidence>
<dbReference type="Pfam" id="PF18199">
    <property type="entry name" value="Dynein_C"/>
    <property type="match status" value="1"/>
</dbReference>
<dbReference type="InterPro" id="IPR041228">
    <property type="entry name" value="Dynein_C"/>
</dbReference>
<evidence type="ECO:0000313" key="3">
    <source>
        <dbReference type="Proteomes" id="UP000046392"/>
    </source>
</evidence>
<accession>A0A0N5C4V9</accession>